<evidence type="ECO:0000313" key="2">
    <source>
        <dbReference type="Proteomes" id="UP001596432"/>
    </source>
</evidence>
<gene>
    <name evidence="1" type="ORF">ACFQMA_12910</name>
</gene>
<sequence>MDGKLAAVALTGIVLLSAVGVGGVGALADGAQASGNDTSTVTVSASGSVSAEPDRAVVYVAVTAQAPNASAATERLAANASTLRDAFGGGNYSVESVQTTGYTVYEQRDNGTTTYVAQQSFAVTTTNTSAAGALIDAAVANGATEIGGVSFTLSEERRQDLRSDAIDAAVDDARSQAEAVADSTGLTLGSVSSVSTGDGGDFVAQRVGADAETSIDASPVTVSATVEITYNATAN</sequence>
<keyword evidence="2" id="KW-1185">Reference proteome</keyword>
<dbReference type="Gene3D" id="3.30.70.2970">
    <property type="entry name" value="Protein of unknown function (DUF541), domain 2"/>
    <property type="match status" value="1"/>
</dbReference>
<accession>A0ABD5Y1B6</accession>
<dbReference type="InterPro" id="IPR052022">
    <property type="entry name" value="26kDa_periplasmic_antigen"/>
</dbReference>
<dbReference type="Proteomes" id="UP001596432">
    <property type="component" value="Unassembled WGS sequence"/>
</dbReference>
<protein>
    <submittedName>
        <fullName evidence="1">SIMPL domain-containing protein</fullName>
    </submittedName>
</protein>
<dbReference type="PANTHER" id="PTHR34387:SF2">
    <property type="entry name" value="SLR1258 PROTEIN"/>
    <property type="match status" value="1"/>
</dbReference>
<dbReference type="InterPro" id="IPR007497">
    <property type="entry name" value="SIMPL/DUF541"/>
</dbReference>
<dbReference type="EMBL" id="JBHTAS010000001">
    <property type="protein sequence ID" value="MFC7140716.1"/>
    <property type="molecule type" value="Genomic_DNA"/>
</dbReference>
<dbReference type="Gene3D" id="3.30.110.170">
    <property type="entry name" value="Protein of unknown function (DUF541), domain 1"/>
    <property type="match status" value="1"/>
</dbReference>
<dbReference type="GeneID" id="78821022"/>
<reference evidence="1 2" key="1">
    <citation type="journal article" date="2019" name="Int. J. Syst. Evol. Microbiol.">
        <title>The Global Catalogue of Microorganisms (GCM) 10K type strain sequencing project: providing services to taxonomists for standard genome sequencing and annotation.</title>
        <authorList>
            <consortium name="The Broad Institute Genomics Platform"/>
            <consortium name="The Broad Institute Genome Sequencing Center for Infectious Disease"/>
            <person name="Wu L."/>
            <person name="Ma J."/>
        </authorList>
    </citation>
    <scope>NUCLEOTIDE SEQUENCE [LARGE SCALE GENOMIC DNA]</scope>
    <source>
        <strain evidence="1 2">XZYJT29</strain>
    </source>
</reference>
<comment type="caution">
    <text evidence="1">The sequence shown here is derived from an EMBL/GenBank/DDBJ whole genome shotgun (WGS) entry which is preliminary data.</text>
</comment>
<evidence type="ECO:0000313" key="1">
    <source>
        <dbReference type="EMBL" id="MFC7140716.1"/>
    </source>
</evidence>
<dbReference type="RefSeq" id="WP_274321809.1">
    <property type="nucleotide sequence ID" value="NZ_CP118158.1"/>
</dbReference>
<dbReference type="Pfam" id="PF04402">
    <property type="entry name" value="SIMPL"/>
    <property type="match status" value="1"/>
</dbReference>
<dbReference type="AlphaFoldDB" id="A0ABD5Y1B6"/>
<proteinExistence type="predicted"/>
<dbReference type="PANTHER" id="PTHR34387">
    <property type="entry name" value="SLR1258 PROTEIN"/>
    <property type="match status" value="1"/>
</dbReference>
<organism evidence="1 2">
    <name type="scientific">Halosimplex aquaticum</name>
    <dbReference type="NCBI Taxonomy" id="3026162"/>
    <lineage>
        <taxon>Archaea</taxon>
        <taxon>Methanobacteriati</taxon>
        <taxon>Methanobacteriota</taxon>
        <taxon>Stenosarchaea group</taxon>
        <taxon>Halobacteria</taxon>
        <taxon>Halobacteriales</taxon>
        <taxon>Haloarculaceae</taxon>
        <taxon>Halosimplex</taxon>
    </lineage>
</organism>
<name>A0ABD5Y1B6_9EURY</name>